<evidence type="ECO:0008006" key="4">
    <source>
        <dbReference type="Google" id="ProtNLM"/>
    </source>
</evidence>
<dbReference type="InterPro" id="IPR051251">
    <property type="entry name" value="STK_FNIP-Repeat"/>
</dbReference>
<protein>
    <recommendedName>
        <fullName evidence="4">FNIP repeat-containing protein</fullName>
    </recommendedName>
</protein>
<dbReference type="Proteomes" id="UP000695562">
    <property type="component" value="Unassembled WGS sequence"/>
</dbReference>
<reference evidence="2" key="1">
    <citation type="submission" date="2020-01" db="EMBL/GenBank/DDBJ databases">
        <title>Development of genomics and gene disruption for Polysphondylium violaceum indicates a role for the polyketide synthase stlB in stalk morphogenesis.</title>
        <authorList>
            <person name="Narita B."/>
            <person name="Kawabe Y."/>
            <person name="Kin K."/>
            <person name="Saito T."/>
            <person name="Gibbs R."/>
            <person name="Kuspa A."/>
            <person name="Muzny D."/>
            <person name="Queller D."/>
            <person name="Richards S."/>
            <person name="Strassman J."/>
            <person name="Sucgang R."/>
            <person name="Worley K."/>
            <person name="Schaap P."/>
        </authorList>
    </citation>
    <scope>NUCLEOTIDE SEQUENCE</scope>
    <source>
        <strain evidence="2">QSvi11</strain>
    </source>
</reference>
<dbReference type="Pfam" id="PF05725">
    <property type="entry name" value="FNIP"/>
    <property type="match status" value="1"/>
</dbReference>
<evidence type="ECO:0000313" key="2">
    <source>
        <dbReference type="EMBL" id="KAF2078484.1"/>
    </source>
</evidence>
<dbReference type="InterPro" id="IPR008615">
    <property type="entry name" value="FNIP"/>
</dbReference>
<dbReference type="OrthoDB" id="10394449at2759"/>
<name>A0A8J4Q428_9MYCE</name>
<dbReference type="PANTHER" id="PTHR32134:SF92">
    <property type="entry name" value="FNIP REPEAT-CONTAINING PROTEIN"/>
    <property type="match status" value="1"/>
</dbReference>
<evidence type="ECO:0000313" key="3">
    <source>
        <dbReference type="Proteomes" id="UP000695562"/>
    </source>
</evidence>
<sequence>MTGNIDLFYKVYRNTYIRNIIRANVLRDLIINVGNLDYLTDNHNYLETLSTIDKIHYNIFIRFEINDPDTFAKYTSHPYRHLITCLDLSFNIFQHMEDDVFDCDLVPQEVQMLSFYTPATQKGKGTLPQSLTDLRIRNIFSNSKSWLIDDIMANLPRDLKYLLLPSYDIEAPGCVLPANLSRIDYKSNVGCLKNLVGPTDRVIEGIEVQVESAEDLDWIENNKWVNSINTFRLNFADIQIPLHIRKLTGYFEVNTKDVPSFIESLTCNSLNGSLVSPNIKHIRVSEWLGKLEKGILPVNLESLDISEYNFPIEDSVLPSNLQVLNLGTFDQPLELSALPNSLTKLTLFQFNQPFPSLPNQLKVLNIPQFTQKTIPIHLIPSSLTRLELNSFDGIFENAENGSYQFNHLVSLSVHNINKSISNILFGSKFIKIGFGAYDNDVCLQPIDPSIRNLCLFFKGESDINLYPNFLPKSLIKVQLVVFDFFFNLETNSIPEGCKFLEINNPIDTLNQEVLPKSIKSIKCIPNPFIHDDE</sequence>
<accession>A0A8J4Q428</accession>
<dbReference type="AlphaFoldDB" id="A0A8J4Q428"/>
<keyword evidence="1" id="KW-0677">Repeat</keyword>
<comment type="caution">
    <text evidence="2">The sequence shown here is derived from an EMBL/GenBank/DDBJ whole genome shotgun (WGS) entry which is preliminary data.</text>
</comment>
<evidence type="ECO:0000256" key="1">
    <source>
        <dbReference type="ARBA" id="ARBA00022737"/>
    </source>
</evidence>
<proteinExistence type="predicted"/>
<keyword evidence="3" id="KW-1185">Reference proteome</keyword>
<dbReference type="EMBL" id="AJWJ01000004">
    <property type="protein sequence ID" value="KAF2078484.1"/>
    <property type="molecule type" value="Genomic_DNA"/>
</dbReference>
<dbReference type="PANTHER" id="PTHR32134">
    <property type="entry name" value="FNIP REPEAT-CONTAINING PROTEIN"/>
    <property type="match status" value="1"/>
</dbReference>
<gene>
    <name evidence="2" type="ORF">CYY_000234</name>
</gene>
<organism evidence="2 3">
    <name type="scientific">Polysphondylium violaceum</name>
    <dbReference type="NCBI Taxonomy" id="133409"/>
    <lineage>
        <taxon>Eukaryota</taxon>
        <taxon>Amoebozoa</taxon>
        <taxon>Evosea</taxon>
        <taxon>Eumycetozoa</taxon>
        <taxon>Dictyostelia</taxon>
        <taxon>Dictyosteliales</taxon>
        <taxon>Dictyosteliaceae</taxon>
        <taxon>Polysphondylium</taxon>
    </lineage>
</organism>